<dbReference type="PANTHER" id="PTHR30154">
    <property type="entry name" value="LEUCINE-RESPONSIVE REGULATORY PROTEIN"/>
    <property type="match status" value="1"/>
</dbReference>
<dbReference type="GO" id="GO:0005829">
    <property type="term" value="C:cytosol"/>
    <property type="evidence" value="ECO:0007669"/>
    <property type="project" value="TreeGrafter"/>
</dbReference>
<keyword evidence="3" id="KW-0804">Transcription</keyword>
<evidence type="ECO:0000259" key="5">
    <source>
        <dbReference type="Pfam" id="PF13404"/>
    </source>
</evidence>
<dbReference type="Gene3D" id="1.10.10.10">
    <property type="entry name" value="Winged helix-like DNA-binding domain superfamily/Winged helix DNA-binding domain"/>
    <property type="match status" value="2"/>
</dbReference>
<accession>A0A1R4KDX6</accession>
<evidence type="ECO:0000256" key="2">
    <source>
        <dbReference type="ARBA" id="ARBA00023125"/>
    </source>
</evidence>
<dbReference type="Pfam" id="PF01037">
    <property type="entry name" value="AsnC_trans_reg"/>
    <property type="match status" value="1"/>
</dbReference>
<organism evidence="6 7">
    <name type="scientific">Mycetocola reblochoni REB411</name>
    <dbReference type="NCBI Taxonomy" id="1255698"/>
    <lineage>
        <taxon>Bacteria</taxon>
        <taxon>Bacillati</taxon>
        <taxon>Actinomycetota</taxon>
        <taxon>Actinomycetes</taxon>
        <taxon>Micrococcales</taxon>
        <taxon>Microbacteriaceae</taxon>
        <taxon>Mycetocola</taxon>
    </lineage>
</organism>
<dbReference type="SUPFAM" id="SSF46785">
    <property type="entry name" value="Winged helix' DNA-binding domain"/>
    <property type="match status" value="1"/>
</dbReference>
<protein>
    <submittedName>
        <fullName evidence="6">Transcriptional regulator, AsnC family</fullName>
    </submittedName>
</protein>
<dbReference type="Pfam" id="PF13404">
    <property type="entry name" value="HTH_AsnC-type"/>
    <property type="match status" value="1"/>
</dbReference>
<name>A0A1R4KDX6_9MICO</name>
<gene>
    <name evidence="6" type="ORF">FM119_13350</name>
</gene>
<dbReference type="Proteomes" id="UP000196778">
    <property type="component" value="Unassembled WGS sequence"/>
</dbReference>
<dbReference type="EMBL" id="FUKR01000080">
    <property type="protein sequence ID" value="SJN42561.1"/>
    <property type="molecule type" value="Genomic_DNA"/>
</dbReference>
<reference evidence="7" key="1">
    <citation type="submission" date="2017-02" db="EMBL/GenBank/DDBJ databases">
        <authorList>
            <person name="Dridi B."/>
        </authorList>
    </citation>
    <scope>NUCLEOTIDE SEQUENCE [LARGE SCALE GENOMIC DNA]</scope>
    <source>
        <strain evidence="7">EB411</strain>
    </source>
</reference>
<evidence type="ECO:0000313" key="7">
    <source>
        <dbReference type="Proteomes" id="UP000196778"/>
    </source>
</evidence>
<evidence type="ECO:0000256" key="1">
    <source>
        <dbReference type="ARBA" id="ARBA00023015"/>
    </source>
</evidence>
<sequence length="347" mass="38175">MTPDHPHWLSDSDLRLVNILQDSPRAPWASVARVLGASAPTARRRWRSITDEGAAWIASYPGFTWGLLCAIVEVRCRPGSVDEVAASLRRSPRIVTVTGLTGDRDLVLTVLTRNMTEFRRLLQNELGRGTDIIGVRSSIVSRMFSEGSRWRALGAPGGARGLDTTEAQLGNEEPISLAQWRAVLPVLERNGRASAAELATALGSSDGHARRVVNRLLRNGWIQQRVDLSLEQNHWPHALALWMVVPAARLEDTAASIAKLSMTRLCAGLAGGTSNLYVIVWLRDLPEAASIEAQLVRSLDVRVTDRAILLHYYKRVGHLFDDNRAHEGFVSWLLPEELEPAAPGSLS</sequence>
<feature type="domain" description="HTH asnC-type" evidence="5">
    <location>
        <begin position="11"/>
        <end position="47"/>
    </location>
</feature>
<dbReference type="PANTHER" id="PTHR30154:SF34">
    <property type="entry name" value="TRANSCRIPTIONAL REGULATOR AZLB"/>
    <property type="match status" value="1"/>
</dbReference>
<dbReference type="AlphaFoldDB" id="A0A1R4KDX6"/>
<dbReference type="InterPro" id="IPR011008">
    <property type="entry name" value="Dimeric_a/b-barrel"/>
</dbReference>
<dbReference type="InterPro" id="IPR036390">
    <property type="entry name" value="WH_DNA-bd_sf"/>
</dbReference>
<dbReference type="InterPro" id="IPR019888">
    <property type="entry name" value="Tscrpt_reg_AsnC-like"/>
</dbReference>
<proteinExistence type="predicted"/>
<dbReference type="InterPro" id="IPR000485">
    <property type="entry name" value="AsnC-type_HTH_dom"/>
</dbReference>
<dbReference type="GO" id="GO:0043200">
    <property type="term" value="P:response to amino acid"/>
    <property type="evidence" value="ECO:0007669"/>
    <property type="project" value="TreeGrafter"/>
</dbReference>
<dbReference type="GO" id="GO:0043565">
    <property type="term" value="F:sequence-specific DNA binding"/>
    <property type="evidence" value="ECO:0007669"/>
    <property type="project" value="InterPro"/>
</dbReference>
<dbReference type="SMART" id="SM00344">
    <property type="entry name" value="HTH_ASNC"/>
    <property type="match status" value="1"/>
</dbReference>
<dbReference type="InterPro" id="IPR036388">
    <property type="entry name" value="WH-like_DNA-bd_sf"/>
</dbReference>
<dbReference type="InterPro" id="IPR019887">
    <property type="entry name" value="Tscrpt_reg_AsnC/Lrp_C"/>
</dbReference>
<dbReference type="Pfam" id="PF13412">
    <property type="entry name" value="HTH_24"/>
    <property type="match status" value="1"/>
</dbReference>
<keyword evidence="1" id="KW-0805">Transcription regulation</keyword>
<evidence type="ECO:0000256" key="3">
    <source>
        <dbReference type="ARBA" id="ARBA00023163"/>
    </source>
</evidence>
<evidence type="ECO:0000259" key="4">
    <source>
        <dbReference type="Pfam" id="PF01037"/>
    </source>
</evidence>
<keyword evidence="7" id="KW-1185">Reference proteome</keyword>
<dbReference type="Gene3D" id="3.30.70.920">
    <property type="match status" value="1"/>
</dbReference>
<dbReference type="SUPFAM" id="SSF54909">
    <property type="entry name" value="Dimeric alpha+beta barrel"/>
    <property type="match status" value="1"/>
</dbReference>
<keyword evidence="2" id="KW-0238">DNA-binding</keyword>
<feature type="domain" description="Transcription regulator AsnC/Lrp ligand binding" evidence="4">
    <location>
        <begin position="72"/>
        <end position="141"/>
    </location>
</feature>
<evidence type="ECO:0000313" key="6">
    <source>
        <dbReference type="EMBL" id="SJN42561.1"/>
    </source>
</evidence>